<organism evidence="2 3">
    <name type="scientific">Cucurbita maxima</name>
    <name type="common">Pumpkin</name>
    <name type="synonym">Winter squash</name>
    <dbReference type="NCBI Taxonomy" id="3661"/>
    <lineage>
        <taxon>Eukaryota</taxon>
        <taxon>Viridiplantae</taxon>
        <taxon>Streptophyta</taxon>
        <taxon>Embryophyta</taxon>
        <taxon>Tracheophyta</taxon>
        <taxon>Spermatophyta</taxon>
        <taxon>Magnoliopsida</taxon>
        <taxon>eudicotyledons</taxon>
        <taxon>Gunneridae</taxon>
        <taxon>Pentapetalae</taxon>
        <taxon>rosids</taxon>
        <taxon>fabids</taxon>
        <taxon>Cucurbitales</taxon>
        <taxon>Cucurbitaceae</taxon>
        <taxon>Cucurbiteae</taxon>
        <taxon>Cucurbita</taxon>
    </lineage>
</organism>
<protein>
    <submittedName>
        <fullName evidence="3">Uncharacterized protein LOC111476165</fullName>
    </submittedName>
</protein>
<dbReference type="RefSeq" id="XP_022975755.1">
    <property type="nucleotide sequence ID" value="XM_023119987.1"/>
</dbReference>
<dbReference type="OrthoDB" id="688136at2759"/>
<sequence>MANFHKSKSDYDDRRRCKRHPKHHQSPGVCSLCLAEKLSQIVSATSSRKVSDSLSSSCSSSYYSSASSCSSCSSPNPPYGYNTDRRKAFVFSASSIFKKSRSMAFAPRLKRETESDSGKNSNLGFWSRFLRRPRRKIMEFEEVLMHSRTVVQRDVHG</sequence>
<dbReference type="AlphaFoldDB" id="A0A6J1IHL9"/>
<dbReference type="Proteomes" id="UP000504608">
    <property type="component" value="Unplaced"/>
</dbReference>
<evidence type="ECO:0000313" key="2">
    <source>
        <dbReference type="Proteomes" id="UP000504608"/>
    </source>
</evidence>
<feature type="compositionally biased region" description="Basic residues" evidence="1">
    <location>
        <begin position="16"/>
        <end position="25"/>
    </location>
</feature>
<evidence type="ECO:0000313" key="3">
    <source>
        <dbReference type="RefSeq" id="XP_022975755.1"/>
    </source>
</evidence>
<feature type="region of interest" description="Disordered" evidence="1">
    <location>
        <begin position="50"/>
        <end position="75"/>
    </location>
</feature>
<feature type="compositionally biased region" description="Low complexity" evidence="1">
    <location>
        <begin position="50"/>
        <end position="74"/>
    </location>
</feature>
<dbReference type="KEGG" id="cmax:111476165"/>
<dbReference type="GeneID" id="111476165"/>
<proteinExistence type="predicted"/>
<evidence type="ECO:0000256" key="1">
    <source>
        <dbReference type="SAM" id="MobiDB-lite"/>
    </source>
</evidence>
<feature type="region of interest" description="Disordered" evidence="1">
    <location>
        <begin position="1"/>
        <end position="27"/>
    </location>
</feature>
<accession>A0A6J1IHL9</accession>
<dbReference type="PANTHER" id="PTHR34046">
    <property type="entry name" value="OS06G0218800 PROTEIN"/>
    <property type="match status" value="1"/>
</dbReference>
<reference evidence="3" key="1">
    <citation type="submission" date="2025-08" db="UniProtKB">
        <authorList>
            <consortium name="RefSeq"/>
        </authorList>
    </citation>
    <scope>IDENTIFICATION</scope>
    <source>
        <tissue evidence="3">Young leaves</tissue>
    </source>
</reference>
<dbReference type="PANTHER" id="PTHR34046:SF7">
    <property type="entry name" value="DUF740 FAMILY PROTEIN"/>
    <property type="match status" value="1"/>
</dbReference>
<gene>
    <name evidence="3" type="primary">LOC111476165</name>
</gene>
<keyword evidence="2" id="KW-1185">Reference proteome</keyword>
<name>A0A6J1IHL9_CUCMA</name>